<evidence type="ECO:0008006" key="3">
    <source>
        <dbReference type="Google" id="ProtNLM"/>
    </source>
</evidence>
<evidence type="ECO:0000313" key="1">
    <source>
        <dbReference type="EMBL" id="KAH1065448.1"/>
    </source>
</evidence>
<gene>
    <name evidence="1" type="ORF">J1N35_030435</name>
</gene>
<keyword evidence="2" id="KW-1185">Reference proteome</keyword>
<dbReference type="PANTHER" id="PTHR33116:SF86">
    <property type="entry name" value="REVERSE TRANSCRIPTASE DOMAIN-CONTAINING PROTEIN"/>
    <property type="match status" value="1"/>
</dbReference>
<comment type="caution">
    <text evidence="1">The sequence shown here is derived from an EMBL/GenBank/DDBJ whole genome shotgun (WGS) entry which is preliminary data.</text>
</comment>
<proteinExistence type="predicted"/>
<protein>
    <recommendedName>
        <fullName evidence="3">Reverse transcriptase zinc-binding domain-containing protein</fullName>
    </recommendedName>
</protein>
<dbReference type="EMBL" id="JAIQCV010000009">
    <property type="protein sequence ID" value="KAH1065448.1"/>
    <property type="molecule type" value="Genomic_DNA"/>
</dbReference>
<organism evidence="1 2">
    <name type="scientific">Gossypium stocksii</name>
    <dbReference type="NCBI Taxonomy" id="47602"/>
    <lineage>
        <taxon>Eukaryota</taxon>
        <taxon>Viridiplantae</taxon>
        <taxon>Streptophyta</taxon>
        <taxon>Embryophyta</taxon>
        <taxon>Tracheophyta</taxon>
        <taxon>Spermatophyta</taxon>
        <taxon>Magnoliopsida</taxon>
        <taxon>eudicotyledons</taxon>
        <taxon>Gunneridae</taxon>
        <taxon>Pentapetalae</taxon>
        <taxon>rosids</taxon>
        <taxon>malvids</taxon>
        <taxon>Malvales</taxon>
        <taxon>Malvaceae</taxon>
        <taxon>Malvoideae</taxon>
        <taxon>Gossypium</taxon>
    </lineage>
</organism>
<dbReference type="PANTHER" id="PTHR33116">
    <property type="entry name" value="REVERSE TRANSCRIPTASE ZINC-BINDING DOMAIN-CONTAINING PROTEIN-RELATED-RELATED"/>
    <property type="match status" value="1"/>
</dbReference>
<dbReference type="OrthoDB" id="998444at2759"/>
<sequence length="126" mass="14767">MQCFLLPKALCRKLKGIMNKFWWTNNKTARGIYWSTWDFLCRPKCMGGMGFKNLGLFNKALLAKQVWRMFSKPDCLLSKVLKARYYPRSDIFTARIGSYPSFTWRSICSVRELIHEGLVWRVGNGD</sequence>
<name>A0A9D3UZP0_9ROSI</name>
<reference evidence="1 2" key="1">
    <citation type="journal article" date="2021" name="Plant Biotechnol. J.">
        <title>Multi-omics assisted identification of the key and species-specific regulatory components of drought-tolerant mechanisms in Gossypium stocksii.</title>
        <authorList>
            <person name="Yu D."/>
            <person name="Ke L."/>
            <person name="Zhang D."/>
            <person name="Wu Y."/>
            <person name="Sun Y."/>
            <person name="Mei J."/>
            <person name="Sun J."/>
            <person name="Sun Y."/>
        </authorList>
    </citation>
    <scope>NUCLEOTIDE SEQUENCE [LARGE SCALE GENOMIC DNA]</scope>
    <source>
        <strain evidence="2">cv. E1</strain>
        <tissue evidence="1">Leaf</tissue>
    </source>
</reference>
<evidence type="ECO:0000313" key="2">
    <source>
        <dbReference type="Proteomes" id="UP000828251"/>
    </source>
</evidence>
<dbReference type="AlphaFoldDB" id="A0A9D3UZP0"/>
<accession>A0A9D3UZP0</accession>
<dbReference type="Proteomes" id="UP000828251">
    <property type="component" value="Unassembled WGS sequence"/>
</dbReference>